<evidence type="ECO:0000256" key="1">
    <source>
        <dbReference type="ARBA" id="ARBA00023224"/>
    </source>
</evidence>
<dbReference type="OrthoDB" id="9816519at2"/>
<dbReference type="InterPro" id="IPR025991">
    <property type="entry name" value="Chemoreceptor_zinc-bind_dom"/>
</dbReference>
<evidence type="ECO:0000259" key="4">
    <source>
        <dbReference type="PROSITE" id="PS50111"/>
    </source>
</evidence>
<sequence length="445" mass="50379">MEKICEGDYTLRIYLSKEDSLYPVTRLINKLLDQQESLLKKITSSLNTVVFEGLNNGEYVNQLAHEFEELTANFDHVSGSVVQVSSSINDFAQMVTETAEQTQSGKESVIRTNSSLEEVTQETENSLKNLQDVTNRIKELTRSTARIDHLVSAVKAVSDQTNLLALNAAIEAARAGEYGRGFSVVAEEIRKLADQAKQSVEEITLQLVGIQNEVNRICTSFHQMSDSFEHNSKSVNTVRHNANHLIKVFEEIGETILNLTPLAQEQTAAFDEVHATIKDFSHRTVLLNDMMQKSNVSLLEVLKQADAIRAELSGKKVFFTANELIDLAKTDHLLWKARLAYMLRGILTLDETNVRDHRVCRLGKWYYGIGKLEFRDLEPFKQLEEIHALFHQKCAHAIQMYKRMDVAHSREVFGEAEQLSSEVLRILEELKQGLESLSIEVKEAI</sequence>
<keyword evidence="6" id="KW-1185">Reference proteome</keyword>
<keyword evidence="3" id="KW-0175">Coiled coil</keyword>
<reference evidence="5 6" key="1">
    <citation type="submission" date="2019-11" db="EMBL/GenBank/DDBJ databases">
        <title>Whole-genome sequence of a the green, strictly anaerobic photosynthetic bacterium Heliobacillus mobilis DSM 6151.</title>
        <authorList>
            <person name="Kyndt J.A."/>
            <person name="Meyer T.E."/>
        </authorList>
    </citation>
    <scope>NUCLEOTIDE SEQUENCE [LARGE SCALE GENOMIC DNA]</scope>
    <source>
        <strain evidence="5 6">DSM 6151</strain>
    </source>
</reference>
<evidence type="ECO:0000313" key="6">
    <source>
        <dbReference type="Proteomes" id="UP000430670"/>
    </source>
</evidence>
<dbReference type="PANTHER" id="PTHR32089:SF112">
    <property type="entry name" value="LYSOZYME-LIKE PROTEIN-RELATED"/>
    <property type="match status" value="1"/>
</dbReference>
<dbReference type="GO" id="GO:0016020">
    <property type="term" value="C:membrane"/>
    <property type="evidence" value="ECO:0007669"/>
    <property type="project" value="InterPro"/>
</dbReference>
<evidence type="ECO:0000256" key="2">
    <source>
        <dbReference type="PROSITE-ProRule" id="PRU00284"/>
    </source>
</evidence>
<evidence type="ECO:0000256" key="3">
    <source>
        <dbReference type="SAM" id="Coils"/>
    </source>
</evidence>
<dbReference type="PANTHER" id="PTHR32089">
    <property type="entry name" value="METHYL-ACCEPTING CHEMOTAXIS PROTEIN MCPB"/>
    <property type="match status" value="1"/>
</dbReference>
<keyword evidence="1 2" id="KW-0807">Transducer</keyword>
<dbReference type="AlphaFoldDB" id="A0A6I3SGE2"/>
<proteinExistence type="predicted"/>
<accession>A0A6I3SGE2</accession>
<name>A0A6I3SGE2_HELMO</name>
<dbReference type="Gene3D" id="1.20.120.30">
    <property type="entry name" value="Aspartate receptor, ligand-binding domain"/>
    <property type="match status" value="1"/>
</dbReference>
<dbReference type="SMART" id="SM00283">
    <property type="entry name" value="MA"/>
    <property type="match status" value="1"/>
</dbReference>
<feature type="domain" description="Methyl-accepting transducer" evidence="4">
    <location>
        <begin position="38"/>
        <end position="281"/>
    </location>
</feature>
<dbReference type="Proteomes" id="UP000430670">
    <property type="component" value="Unassembled WGS sequence"/>
</dbReference>
<feature type="coiled-coil region" evidence="3">
    <location>
        <begin position="186"/>
        <end position="213"/>
    </location>
</feature>
<dbReference type="SUPFAM" id="SSF58104">
    <property type="entry name" value="Methyl-accepting chemotaxis protein (MCP) signaling domain"/>
    <property type="match status" value="1"/>
</dbReference>
<evidence type="ECO:0000313" key="5">
    <source>
        <dbReference type="EMBL" id="MTV47841.1"/>
    </source>
</evidence>
<dbReference type="InterPro" id="IPR004089">
    <property type="entry name" value="MCPsignal_dom"/>
</dbReference>
<gene>
    <name evidence="5" type="ORF">GJ688_02430</name>
</gene>
<comment type="caution">
    <text evidence="5">The sequence shown here is derived from an EMBL/GenBank/DDBJ whole genome shotgun (WGS) entry which is preliminary data.</text>
</comment>
<dbReference type="EMBL" id="WNKU01000001">
    <property type="protein sequence ID" value="MTV47841.1"/>
    <property type="molecule type" value="Genomic_DNA"/>
</dbReference>
<dbReference type="GO" id="GO:0007165">
    <property type="term" value="P:signal transduction"/>
    <property type="evidence" value="ECO:0007669"/>
    <property type="project" value="UniProtKB-KW"/>
</dbReference>
<organism evidence="5 6">
    <name type="scientific">Heliobacterium mobile</name>
    <name type="common">Heliobacillus mobilis</name>
    <dbReference type="NCBI Taxonomy" id="28064"/>
    <lineage>
        <taxon>Bacteria</taxon>
        <taxon>Bacillati</taxon>
        <taxon>Bacillota</taxon>
        <taxon>Clostridia</taxon>
        <taxon>Eubacteriales</taxon>
        <taxon>Heliobacteriaceae</taxon>
        <taxon>Heliobacterium</taxon>
    </lineage>
</organism>
<dbReference type="Pfam" id="PF00015">
    <property type="entry name" value="MCPsignal"/>
    <property type="match status" value="1"/>
</dbReference>
<protein>
    <recommendedName>
        <fullName evidence="4">Methyl-accepting transducer domain-containing protein</fullName>
    </recommendedName>
</protein>
<dbReference type="Pfam" id="PF13682">
    <property type="entry name" value="CZB"/>
    <property type="match status" value="1"/>
</dbReference>
<dbReference type="Gene3D" id="1.10.287.950">
    <property type="entry name" value="Methyl-accepting chemotaxis protein"/>
    <property type="match status" value="1"/>
</dbReference>
<dbReference type="PROSITE" id="PS50111">
    <property type="entry name" value="CHEMOTAXIS_TRANSDUC_2"/>
    <property type="match status" value="1"/>
</dbReference>